<dbReference type="GO" id="GO:0035312">
    <property type="term" value="F:5'-3' DNA exonuclease activity"/>
    <property type="evidence" value="ECO:0007669"/>
    <property type="project" value="TreeGrafter"/>
</dbReference>
<evidence type="ECO:0000313" key="2">
    <source>
        <dbReference type="EMBL" id="MCZ0865777.1"/>
    </source>
</evidence>
<dbReference type="Pfam" id="PF02811">
    <property type="entry name" value="PHP"/>
    <property type="match status" value="1"/>
</dbReference>
<organism evidence="2 3">
    <name type="scientific">Dasania phycosphaerae</name>
    <dbReference type="NCBI Taxonomy" id="2950436"/>
    <lineage>
        <taxon>Bacteria</taxon>
        <taxon>Pseudomonadati</taxon>
        <taxon>Pseudomonadota</taxon>
        <taxon>Gammaproteobacteria</taxon>
        <taxon>Cellvibrionales</taxon>
        <taxon>Spongiibacteraceae</taxon>
        <taxon>Dasania</taxon>
    </lineage>
</organism>
<name>A0A9J6RN87_9GAMM</name>
<gene>
    <name evidence="2" type="ORF">O0V09_11220</name>
</gene>
<dbReference type="PANTHER" id="PTHR42924">
    <property type="entry name" value="EXONUCLEASE"/>
    <property type="match status" value="1"/>
</dbReference>
<accession>A0A9J6RN87</accession>
<dbReference type="InterPro" id="IPR003141">
    <property type="entry name" value="Pol/His_phosphatase_N"/>
</dbReference>
<evidence type="ECO:0000259" key="1">
    <source>
        <dbReference type="SMART" id="SM00481"/>
    </source>
</evidence>
<dbReference type="EMBL" id="JAPTGG010000008">
    <property type="protein sequence ID" value="MCZ0865777.1"/>
    <property type="molecule type" value="Genomic_DNA"/>
</dbReference>
<dbReference type="Proteomes" id="UP001069090">
    <property type="component" value="Unassembled WGS sequence"/>
</dbReference>
<protein>
    <submittedName>
        <fullName evidence="2">PHP domain-containing protein</fullName>
    </submittedName>
</protein>
<dbReference type="AlphaFoldDB" id="A0A9J6RN87"/>
<evidence type="ECO:0000313" key="3">
    <source>
        <dbReference type="Proteomes" id="UP001069090"/>
    </source>
</evidence>
<dbReference type="InterPro" id="IPR016195">
    <property type="entry name" value="Pol/histidinol_Pase-like"/>
</dbReference>
<dbReference type="GO" id="GO:0004534">
    <property type="term" value="F:5'-3' RNA exonuclease activity"/>
    <property type="evidence" value="ECO:0007669"/>
    <property type="project" value="TreeGrafter"/>
</dbReference>
<dbReference type="SUPFAM" id="SSF89550">
    <property type="entry name" value="PHP domain-like"/>
    <property type="match status" value="1"/>
</dbReference>
<keyword evidence="3" id="KW-1185">Reference proteome</keyword>
<comment type="caution">
    <text evidence="2">The sequence shown here is derived from an EMBL/GenBank/DDBJ whole genome shotgun (WGS) entry which is preliminary data.</text>
</comment>
<dbReference type="InterPro" id="IPR052018">
    <property type="entry name" value="PHP_domain"/>
</dbReference>
<dbReference type="SMART" id="SM00481">
    <property type="entry name" value="POLIIIAc"/>
    <property type="match status" value="1"/>
</dbReference>
<sequence length="275" mass="29754">MLVDLHCHTTASDGGMPASELVLRAVDRGVELLAITDHDTLDGYLAVQEQSCSSSIDLMPGIEFSSVWGKTGVHIVGLNMDVQHPQLLAGVAQQKLARQQRAEMIGQRLAKKGYQGCYQGAQALAGSSQLGRPHFAQYLVNQGYVSSMQQAFKRYLGAGKVGDVKATWADMATVVQWITASGGVAVLAHPLHYKMTATKLRALISDFKAAGGQAIEVVSGVLPNDKVQHLAQLAQQFELYASCGSDFHHPDTQWGDIGKMSPLPSQCQPVWQLWQ</sequence>
<feature type="domain" description="Polymerase/histidinol phosphatase N-terminal" evidence="1">
    <location>
        <begin position="3"/>
        <end position="68"/>
    </location>
</feature>
<dbReference type="PANTHER" id="PTHR42924:SF3">
    <property type="entry name" value="POLYMERASE_HISTIDINOL PHOSPHATASE N-TERMINAL DOMAIN-CONTAINING PROTEIN"/>
    <property type="match status" value="1"/>
</dbReference>
<dbReference type="InterPro" id="IPR004013">
    <property type="entry name" value="PHP_dom"/>
</dbReference>
<dbReference type="RefSeq" id="WP_258331918.1">
    <property type="nucleotide sequence ID" value="NZ_JAPTGG010000008.1"/>
</dbReference>
<dbReference type="Gene3D" id="3.20.20.140">
    <property type="entry name" value="Metal-dependent hydrolases"/>
    <property type="match status" value="1"/>
</dbReference>
<reference evidence="2 3" key="1">
    <citation type="submission" date="2022-12" db="EMBL/GenBank/DDBJ databases">
        <title>Dasania phycosphaerae sp. nov., isolated from particulate material of the south coast of Korea.</title>
        <authorList>
            <person name="Jiang Y."/>
        </authorList>
    </citation>
    <scope>NUCLEOTIDE SEQUENCE [LARGE SCALE GENOMIC DNA]</scope>
    <source>
        <strain evidence="2 3">GY-19</strain>
    </source>
</reference>
<proteinExistence type="predicted"/>
<dbReference type="CDD" id="cd07438">
    <property type="entry name" value="PHP_HisPPase_AMP"/>
    <property type="match status" value="1"/>
</dbReference>
<dbReference type="Gene3D" id="1.10.150.650">
    <property type="match status" value="1"/>
</dbReference>